<dbReference type="Proteomes" id="UP001519272">
    <property type="component" value="Unassembled WGS sequence"/>
</dbReference>
<evidence type="ECO:0000256" key="1">
    <source>
        <dbReference type="SAM" id="Phobius"/>
    </source>
</evidence>
<proteinExistence type="predicted"/>
<evidence type="ECO:0000313" key="3">
    <source>
        <dbReference type="EMBL" id="MBP1903442.1"/>
    </source>
</evidence>
<comment type="caution">
    <text evidence="3">The sequence shown here is derived from an EMBL/GenBank/DDBJ whole genome shotgun (WGS) entry which is preliminary data.</text>
</comment>
<keyword evidence="1" id="KW-1133">Transmembrane helix</keyword>
<gene>
    <name evidence="3" type="ORF">J2Z32_000054</name>
</gene>
<protein>
    <recommendedName>
        <fullName evidence="2">Putative Flagellin Flp1-like domain-containing protein</fullName>
    </recommendedName>
</protein>
<keyword evidence="1" id="KW-0472">Membrane</keyword>
<keyword evidence="1" id="KW-0812">Transmembrane</keyword>
<feature type="domain" description="Putative Flagellin Flp1-like" evidence="2">
    <location>
        <begin position="50"/>
        <end position="96"/>
    </location>
</feature>
<sequence length="102" mass="11606">MFKDNLQNLPVSSLVWVDVSTDIKIEPNIYLQNLRSVYMLTIAFRKLREFGSNEQGLGMLEMILIIAVIVILAGIFRTQLKDIINSLLGKAKTKSESFMNDK</sequence>
<dbReference type="Pfam" id="PF16982">
    <property type="entry name" value="Flp1_like"/>
    <property type="match status" value="1"/>
</dbReference>
<evidence type="ECO:0000313" key="4">
    <source>
        <dbReference type="Proteomes" id="UP001519272"/>
    </source>
</evidence>
<keyword evidence="4" id="KW-1185">Reference proteome</keyword>
<name>A0ABS4FLI9_9BACL</name>
<dbReference type="InterPro" id="IPR031564">
    <property type="entry name" value="Flp1-like"/>
</dbReference>
<reference evidence="3 4" key="1">
    <citation type="submission" date="2021-03" db="EMBL/GenBank/DDBJ databases">
        <title>Genomic Encyclopedia of Type Strains, Phase IV (KMG-IV): sequencing the most valuable type-strain genomes for metagenomic binning, comparative biology and taxonomic classification.</title>
        <authorList>
            <person name="Goeker M."/>
        </authorList>
    </citation>
    <scope>NUCLEOTIDE SEQUENCE [LARGE SCALE GENOMIC DNA]</scope>
    <source>
        <strain evidence="3 4">DSM 14349</strain>
    </source>
</reference>
<dbReference type="RefSeq" id="WP_342453891.1">
    <property type="nucleotide sequence ID" value="NZ_JAGGKG010000001.1"/>
</dbReference>
<feature type="transmembrane region" description="Helical" evidence="1">
    <location>
        <begin position="56"/>
        <end position="76"/>
    </location>
</feature>
<organism evidence="3 4">
    <name type="scientific">Paenibacillus turicensis</name>
    <dbReference type="NCBI Taxonomy" id="160487"/>
    <lineage>
        <taxon>Bacteria</taxon>
        <taxon>Bacillati</taxon>
        <taxon>Bacillota</taxon>
        <taxon>Bacilli</taxon>
        <taxon>Bacillales</taxon>
        <taxon>Paenibacillaceae</taxon>
        <taxon>Paenibacillus</taxon>
    </lineage>
</organism>
<accession>A0ABS4FLI9</accession>
<evidence type="ECO:0000259" key="2">
    <source>
        <dbReference type="Pfam" id="PF16982"/>
    </source>
</evidence>
<dbReference type="EMBL" id="JAGGKG010000001">
    <property type="protein sequence ID" value="MBP1903442.1"/>
    <property type="molecule type" value="Genomic_DNA"/>
</dbReference>